<sequence length="352" mass="37601">MKPATEAARARRDGRLLVVDASGRIAHHPRGALPEVLRGARGDRGGDLLVVNDSGTLPASLRGTHLRTGASIEVRLAARLTLDAREIRAWRAIVLGEGDWRARTEDRPAPPALRPGDRLALGTTLRAEIADLDGHPRLVLLTFEGTARDVWEGIAREGAPVQYSHLRAPLALWDAQTAIAGPPVSVEPPSAGFVLDHAMLDRLVARGVEIAMLTHAAGLSSSGDAKLDARFPLPEPYTIPDATARAIRRARREGRRVVALGTTVVRALESAAAYDGEVHAGPGIATLRLGPERPPRVVDAIVSGMHEPGTSHHALLEGFAPRARLLDAAREAEERGYLAHEFGDACLVERAA</sequence>
<dbReference type="PANTHER" id="PTHR30307:SF0">
    <property type="entry name" value="S-ADENOSYLMETHIONINE:TRNA RIBOSYLTRANSFERASE-ISOMERASE"/>
    <property type="match status" value="1"/>
</dbReference>
<dbReference type="InterPro" id="IPR042118">
    <property type="entry name" value="QueA_dom1"/>
</dbReference>
<dbReference type="AlphaFoldDB" id="A0A0F6WAI3"/>
<dbReference type="OrthoDB" id="9783887at2"/>
<evidence type="ECO:0000313" key="6">
    <source>
        <dbReference type="Proteomes" id="UP000034883"/>
    </source>
</evidence>
<reference evidence="5 6" key="1">
    <citation type="submission" date="2015-03" db="EMBL/GenBank/DDBJ databases">
        <title>Genome assembly of Sandaracinus amylolyticus DSM 53668.</title>
        <authorList>
            <person name="Sharma G."/>
            <person name="Subramanian S."/>
        </authorList>
    </citation>
    <scope>NUCLEOTIDE SEQUENCE [LARGE SCALE GENOMIC DNA]</scope>
    <source>
        <strain evidence="5 6">DSM 53668</strain>
    </source>
</reference>
<dbReference type="Gene3D" id="2.40.10.240">
    <property type="entry name" value="QueA-like"/>
    <property type="match status" value="1"/>
</dbReference>
<dbReference type="Pfam" id="PF02547">
    <property type="entry name" value="Queuosine_synth"/>
    <property type="match status" value="1"/>
</dbReference>
<dbReference type="InterPro" id="IPR003699">
    <property type="entry name" value="QueA"/>
</dbReference>
<keyword evidence="5" id="KW-0413">Isomerase</keyword>
<keyword evidence="4" id="KW-0671">Queuosine biosynthesis</keyword>
<evidence type="ECO:0000256" key="2">
    <source>
        <dbReference type="ARBA" id="ARBA00022679"/>
    </source>
</evidence>
<proteinExistence type="predicted"/>
<dbReference type="GO" id="GO:0008616">
    <property type="term" value="P:tRNA queuosine(34) biosynthetic process"/>
    <property type="evidence" value="ECO:0007669"/>
    <property type="project" value="UniProtKB-KW"/>
</dbReference>
<keyword evidence="3" id="KW-0949">S-adenosyl-L-methionine</keyword>
<dbReference type="Proteomes" id="UP000034883">
    <property type="component" value="Chromosome"/>
</dbReference>
<name>A0A0F6WAI3_9BACT</name>
<dbReference type="GO" id="GO:0051075">
    <property type="term" value="F:S-adenosylmethionine:tRNA ribosyltransferase-isomerase activity"/>
    <property type="evidence" value="ECO:0007669"/>
    <property type="project" value="TreeGrafter"/>
</dbReference>
<keyword evidence="6" id="KW-1185">Reference proteome</keyword>
<dbReference type="EMBL" id="CP011125">
    <property type="protein sequence ID" value="AKF11521.1"/>
    <property type="molecule type" value="Genomic_DNA"/>
</dbReference>
<dbReference type="PANTHER" id="PTHR30307">
    <property type="entry name" value="S-ADENOSYLMETHIONINE:TRNA RIBOSYLTRANSFERASE-ISOMERASE"/>
    <property type="match status" value="1"/>
</dbReference>
<evidence type="ECO:0000256" key="3">
    <source>
        <dbReference type="ARBA" id="ARBA00022691"/>
    </source>
</evidence>
<evidence type="ECO:0000256" key="1">
    <source>
        <dbReference type="ARBA" id="ARBA00022490"/>
    </source>
</evidence>
<dbReference type="InterPro" id="IPR036100">
    <property type="entry name" value="QueA_sf"/>
</dbReference>
<dbReference type="RefSeq" id="WP_053238377.1">
    <property type="nucleotide sequence ID" value="NZ_CP011125.1"/>
</dbReference>
<dbReference type="KEGG" id="samy:DB32_008670"/>
<evidence type="ECO:0000313" key="5">
    <source>
        <dbReference type="EMBL" id="AKF11521.1"/>
    </source>
</evidence>
<dbReference type="SUPFAM" id="SSF111337">
    <property type="entry name" value="QueA-like"/>
    <property type="match status" value="1"/>
</dbReference>
<dbReference type="InterPro" id="IPR042119">
    <property type="entry name" value="QueA_dom2"/>
</dbReference>
<gene>
    <name evidence="5" type="ORF">DB32_008670</name>
</gene>
<dbReference type="STRING" id="927083.DB32_008670"/>
<keyword evidence="2 5" id="KW-0808">Transferase</keyword>
<keyword evidence="1" id="KW-0963">Cytoplasm</keyword>
<dbReference type="Gene3D" id="3.40.1780.10">
    <property type="entry name" value="QueA-like"/>
    <property type="match status" value="1"/>
</dbReference>
<accession>A0A0F6WAI3</accession>
<evidence type="ECO:0000256" key="4">
    <source>
        <dbReference type="ARBA" id="ARBA00022785"/>
    </source>
</evidence>
<protein>
    <submittedName>
        <fullName evidence="5">S-adenosylmethionine tRNA ribosyltransferase-isomerase</fullName>
    </submittedName>
</protein>
<organism evidence="5 6">
    <name type="scientific">Sandaracinus amylolyticus</name>
    <dbReference type="NCBI Taxonomy" id="927083"/>
    <lineage>
        <taxon>Bacteria</taxon>
        <taxon>Pseudomonadati</taxon>
        <taxon>Myxococcota</taxon>
        <taxon>Polyangia</taxon>
        <taxon>Polyangiales</taxon>
        <taxon>Sandaracinaceae</taxon>
        <taxon>Sandaracinus</taxon>
    </lineage>
</organism>